<keyword evidence="3" id="KW-1185">Reference proteome</keyword>
<evidence type="ECO:0000313" key="2">
    <source>
        <dbReference type="EMBL" id="ESO95290.1"/>
    </source>
</evidence>
<evidence type="ECO:0000313" key="3">
    <source>
        <dbReference type="Proteomes" id="UP000030746"/>
    </source>
</evidence>
<dbReference type="OMA" id="SKNAYWI"/>
<evidence type="ECO:0008006" key="4">
    <source>
        <dbReference type="Google" id="ProtNLM"/>
    </source>
</evidence>
<feature type="chain" id="PRO_5004717281" description="C-type lectin domain-containing protein" evidence="1">
    <location>
        <begin position="19"/>
        <end position="302"/>
    </location>
</feature>
<dbReference type="GeneID" id="20238386"/>
<sequence length="302" mass="33299">MNLILVTICAILLTQVYGDDIYGEVTCDNIGEFFVDGQVVASSNDWKVGSQVSFPDTAHVLAFDCLDEGGIGGIRGSFSSGMVTDSAWKCSTSDDEGWSGLGFDDSEWQNATIQTHSQWGNEPTSISSEAKWIWTAGDTADRHVFCRRRLRSVNGNGIYGEVTCDNIGEFFVDGQLVASSNDWRVGFPVVFPARAQVLAFDCLDEGVIGGIRGSFSNGMVTDSAWKCSTSDDDGWRELRFDDSEWQNATIQTHSQWGNEPTSISSEAKWIWTAGDTADRHVFCRRRLRSATSKKVKTFESVQ</sequence>
<gene>
    <name evidence="2" type="ORF">LOTGIDRAFT_160410</name>
</gene>
<evidence type="ECO:0000256" key="1">
    <source>
        <dbReference type="SAM" id="SignalP"/>
    </source>
</evidence>
<accession>V4AKM5</accession>
<feature type="signal peptide" evidence="1">
    <location>
        <begin position="1"/>
        <end position="18"/>
    </location>
</feature>
<dbReference type="HOGENOM" id="CLU_922243_0_0_1"/>
<dbReference type="AlphaFoldDB" id="V4AKM5"/>
<protein>
    <recommendedName>
        <fullName evidence="4">C-type lectin domain-containing protein</fullName>
    </recommendedName>
</protein>
<dbReference type="Gene3D" id="2.60.120.260">
    <property type="entry name" value="Galactose-binding domain-like"/>
    <property type="match status" value="2"/>
</dbReference>
<dbReference type="Proteomes" id="UP000030746">
    <property type="component" value="Unassembled WGS sequence"/>
</dbReference>
<keyword evidence="1" id="KW-0732">Signal</keyword>
<reference evidence="2 3" key="1">
    <citation type="journal article" date="2013" name="Nature">
        <title>Insights into bilaterian evolution from three spiralian genomes.</title>
        <authorList>
            <person name="Simakov O."/>
            <person name="Marletaz F."/>
            <person name="Cho S.J."/>
            <person name="Edsinger-Gonzales E."/>
            <person name="Havlak P."/>
            <person name="Hellsten U."/>
            <person name="Kuo D.H."/>
            <person name="Larsson T."/>
            <person name="Lv J."/>
            <person name="Arendt D."/>
            <person name="Savage R."/>
            <person name="Osoegawa K."/>
            <person name="de Jong P."/>
            <person name="Grimwood J."/>
            <person name="Chapman J.A."/>
            <person name="Shapiro H."/>
            <person name="Aerts A."/>
            <person name="Otillar R.P."/>
            <person name="Terry A.Y."/>
            <person name="Boore J.L."/>
            <person name="Grigoriev I.V."/>
            <person name="Lindberg D.R."/>
            <person name="Seaver E.C."/>
            <person name="Weisblat D.A."/>
            <person name="Putnam N.H."/>
            <person name="Rokhsar D.S."/>
        </authorList>
    </citation>
    <scope>NUCLEOTIDE SEQUENCE [LARGE SCALE GENOMIC DNA]</scope>
</reference>
<dbReference type="CTD" id="20238386"/>
<dbReference type="OrthoDB" id="5989539at2759"/>
<dbReference type="RefSeq" id="XP_009053807.1">
    <property type="nucleotide sequence ID" value="XM_009055559.1"/>
</dbReference>
<dbReference type="EMBL" id="KB201656">
    <property type="protein sequence ID" value="ESO95290.1"/>
    <property type="molecule type" value="Genomic_DNA"/>
</dbReference>
<dbReference type="KEGG" id="lgi:LOTGIDRAFT_160410"/>
<organism evidence="2 3">
    <name type="scientific">Lottia gigantea</name>
    <name type="common">Giant owl limpet</name>
    <dbReference type="NCBI Taxonomy" id="225164"/>
    <lineage>
        <taxon>Eukaryota</taxon>
        <taxon>Metazoa</taxon>
        <taxon>Spiralia</taxon>
        <taxon>Lophotrochozoa</taxon>
        <taxon>Mollusca</taxon>
        <taxon>Gastropoda</taxon>
        <taxon>Patellogastropoda</taxon>
        <taxon>Lottioidea</taxon>
        <taxon>Lottiidae</taxon>
        <taxon>Lottia</taxon>
    </lineage>
</organism>
<name>V4AKM5_LOTGI</name>
<proteinExistence type="predicted"/>